<name>A0AAD7B5Y6_MYCRO</name>
<dbReference type="AlphaFoldDB" id="A0AAD7B5Y6"/>
<organism evidence="1 2">
    <name type="scientific">Mycena rosella</name>
    <name type="common">Pink bonnet</name>
    <name type="synonym">Agaricus rosellus</name>
    <dbReference type="NCBI Taxonomy" id="1033263"/>
    <lineage>
        <taxon>Eukaryota</taxon>
        <taxon>Fungi</taxon>
        <taxon>Dikarya</taxon>
        <taxon>Basidiomycota</taxon>
        <taxon>Agaricomycotina</taxon>
        <taxon>Agaricomycetes</taxon>
        <taxon>Agaricomycetidae</taxon>
        <taxon>Agaricales</taxon>
        <taxon>Marasmiineae</taxon>
        <taxon>Mycenaceae</taxon>
        <taxon>Mycena</taxon>
    </lineage>
</organism>
<reference evidence="1" key="1">
    <citation type="submission" date="2023-03" db="EMBL/GenBank/DDBJ databases">
        <title>Massive genome expansion in bonnet fungi (Mycena s.s.) driven by repeated elements and novel gene families across ecological guilds.</title>
        <authorList>
            <consortium name="Lawrence Berkeley National Laboratory"/>
            <person name="Harder C.B."/>
            <person name="Miyauchi S."/>
            <person name="Viragh M."/>
            <person name="Kuo A."/>
            <person name="Thoen E."/>
            <person name="Andreopoulos B."/>
            <person name="Lu D."/>
            <person name="Skrede I."/>
            <person name="Drula E."/>
            <person name="Henrissat B."/>
            <person name="Morin E."/>
            <person name="Kohler A."/>
            <person name="Barry K."/>
            <person name="LaButti K."/>
            <person name="Morin E."/>
            <person name="Salamov A."/>
            <person name="Lipzen A."/>
            <person name="Mereny Z."/>
            <person name="Hegedus B."/>
            <person name="Baldrian P."/>
            <person name="Stursova M."/>
            <person name="Weitz H."/>
            <person name="Taylor A."/>
            <person name="Grigoriev I.V."/>
            <person name="Nagy L.G."/>
            <person name="Martin F."/>
            <person name="Kauserud H."/>
        </authorList>
    </citation>
    <scope>NUCLEOTIDE SEQUENCE</scope>
    <source>
        <strain evidence="1">CBHHK067</strain>
    </source>
</reference>
<dbReference type="Proteomes" id="UP001221757">
    <property type="component" value="Unassembled WGS sequence"/>
</dbReference>
<comment type="caution">
    <text evidence="1">The sequence shown here is derived from an EMBL/GenBank/DDBJ whole genome shotgun (WGS) entry which is preliminary data.</text>
</comment>
<feature type="non-terminal residue" evidence="1">
    <location>
        <position position="121"/>
    </location>
</feature>
<gene>
    <name evidence="1" type="ORF">B0H17DRAFT_1341519</name>
</gene>
<protein>
    <submittedName>
        <fullName evidence="1">Uncharacterized protein</fullName>
    </submittedName>
</protein>
<proteinExistence type="predicted"/>
<evidence type="ECO:0000313" key="2">
    <source>
        <dbReference type="Proteomes" id="UP001221757"/>
    </source>
</evidence>
<dbReference type="EMBL" id="JARKIE010000988">
    <property type="protein sequence ID" value="KAJ7610766.1"/>
    <property type="molecule type" value="Genomic_DNA"/>
</dbReference>
<keyword evidence="2" id="KW-1185">Reference proteome</keyword>
<evidence type="ECO:0000313" key="1">
    <source>
        <dbReference type="EMBL" id="KAJ7610766.1"/>
    </source>
</evidence>
<sequence length="121" mass="12840">MRWTRLGVPRHLSQCASSTWVPVSLRLVASGSLTLSSAPRSTRCCPPALHGSSMLIVSPACPSHPVSPVQTPRLSRVPQSSAIIMTPRTAHHHGPGDAASICEQLVLLLAAHASRPGRRCL</sequence>
<accession>A0AAD7B5Y6</accession>